<dbReference type="STRING" id="407821.A0A087T9W6"/>
<keyword evidence="2" id="KW-0472">Membrane</keyword>
<dbReference type="PANTHER" id="PTHR44395:SF1">
    <property type="entry name" value="PROTEIN O-MANNOSYL-TRANSFERASE TMTC3"/>
    <property type="match status" value="1"/>
</dbReference>
<evidence type="ECO:0000313" key="3">
    <source>
        <dbReference type="Proteomes" id="UP000054359"/>
    </source>
</evidence>
<feature type="non-terminal residue" evidence="2">
    <location>
        <position position="130"/>
    </location>
</feature>
<protein>
    <submittedName>
        <fullName evidence="2">Transmembrane and TPR repeat-containing protein 3</fullName>
    </submittedName>
</protein>
<organism evidence="2 3">
    <name type="scientific">Stegodyphus mimosarum</name>
    <name type="common">African social velvet spider</name>
    <dbReference type="NCBI Taxonomy" id="407821"/>
    <lineage>
        <taxon>Eukaryota</taxon>
        <taxon>Metazoa</taxon>
        <taxon>Ecdysozoa</taxon>
        <taxon>Arthropoda</taxon>
        <taxon>Chelicerata</taxon>
        <taxon>Arachnida</taxon>
        <taxon>Araneae</taxon>
        <taxon>Araneomorphae</taxon>
        <taxon>Entelegynae</taxon>
        <taxon>Eresoidea</taxon>
        <taxon>Eresidae</taxon>
        <taxon>Stegodyphus</taxon>
    </lineage>
</organism>
<proteinExistence type="predicted"/>
<dbReference type="GO" id="GO:0005783">
    <property type="term" value="C:endoplasmic reticulum"/>
    <property type="evidence" value="ECO:0007669"/>
    <property type="project" value="TreeGrafter"/>
</dbReference>
<dbReference type="OrthoDB" id="66906at2759"/>
<dbReference type="GO" id="GO:0035269">
    <property type="term" value="P:protein O-linked glycosylation via mannose"/>
    <property type="evidence" value="ECO:0007669"/>
    <property type="project" value="TreeGrafter"/>
</dbReference>
<sequence length="130" mass="14965">MELEKLYPLVLVALVVACYSNSLSCDLVFDDLPAIRDNRDIRPHTPIRNIFQNDFWGTPLRKEQSHKSYRPLTVLSFRLNYAVHGLYPFGYHLVNLSLHAFVCLLFYRLCLHFLPSTSSLVSSALFAVHP</sequence>
<dbReference type="GO" id="GO:0000030">
    <property type="term" value="F:mannosyltransferase activity"/>
    <property type="evidence" value="ECO:0007669"/>
    <property type="project" value="TreeGrafter"/>
</dbReference>
<dbReference type="AlphaFoldDB" id="A0A087T9W6"/>
<dbReference type="PROSITE" id="PS51257">
    <property type="entry name" value="PROKAR_LIPOPROTEIN"/>
    <property type="match status" value="1"/>
</dbReference>
<feature type="chain" id="PRO_5001829440" evidence="1">
    <location>
        <begin position="26"/>
        <end position="130"/>
    </location>
</feature>
<name>A0A087T9W6_STEMI</name>
<evidence type="ECO:0000256" key="1">
    <source>
        <dbReference type="SAM" id="SignalP"/>
    </source>
</evidence>
<keyword evidence="2" id="KW-0812">Transmembrane</keyword>
<dbReference type="PANTHER" id="PTHR44395">
    <property type="match status" value="1"/>
</dbReference>
<dbReference type="Proteomes" id="UP000054359">
    <property type="component" value="Unassembled WGS sequence"/>
</dbReference>
<reference evidence="2 3" key="1">
    <citation type="submission" date="2013-11" db="EMBL/GenBank/DDBJ databases">
        <title>Genome sequencing of Stegodyphus mimosarum.</title>
        <authorList>
            <person name="Bechsgaard J."/>
        </authorList>
    </citation>
    <scope>NUCLEOTIDE SEQUENCE [LARGE SCALE GENOMIC DNA]</scope>
</reference>
<evidence type="ECO:0000313" key="2">
    <source>
        <dbReference type="EMBL" id="KFM61905.1"/>
    </source>
</evidence>
<dbReference type="EMBL" id="KK114206">
    <property type="protein sequence ID" value="KFM61905.1"/>
    <property type="molecule type" value="Genomic_DNA"/>
</dbReference>
<feature type="signal peptide" evidence="1">
    <location>
        <begin position="1"/>
        <end position="25"/>
    </location>
</feature>
<accession>A0A087T9W6</accession>
<keyword evidence="1" id="KW-0732">Signal</keyword>
<keyword evidence="3" id="KW-1185">Reference proteome</keyword>
<gene>
    <name evidence="2" type="ORF">X975_21387</name>
</gene>